<evidence type="ECO:0000256" key="5">
    <source>
        <dbReference type="ARBA" id="ARBA00022989"/>
    </source>
</evidence>
<comment type="subcellular location">
    <subcellularLocation>
        <location evidence="1 7">Cell membrane</location>
        <topology evidence="1 7">Multi-pass membrane protein</topology>
    </subcellularLocation>
</comment>
<dbReference type="PANTHER" id="PTHR43386:SF6">
    <property type="entry name" value="ABC TRANSPORTER PERMEASE PROTEIN"/>
    <property type="match status" value="1"/>
</dbReference>
<accession>A0A2K9ZGV5</accession>
<dbReference type="Gene3D" id="1.10.3720.10">
    <property type="entry name" value="MetI-like"/>
    <property type="match status" value="1"/>
</dbReference>
<keyword evidence="9" id="KW-0614">Plasmid</keyword>
<dbReference type="SUPFAM" id="SSF161098">
    <property type="entry name" value="MetI-like"/>
    <property type="match status" value="1"/>
</dbReference>
<organism evidence="9 10">
    <name type="scientific">Rhizobium leguminosarum</name>
    <dbReference type="NCBI Taxonomy" id="384"/>
    <lineage>
        <taxon>Bacteria</taxon>
        <taxon>Pseudomonadati</taxon>
        <taxon>Pseudomonadota</taxon>
        <taxon>Alphaproteobacteria</taxon>
        <taxon>Hyphomicrobiales</taxon>
        <taxon>Rhizobiaceae</taxon>
        <taxon>Rhizobium/Agrobacterium group</taxon>
        <taxon>Rhizobium</taxon>
    </lineage>
</organism>
<dbReference type="PANTHER" id="PTHR43386">
    <property type="entry name" value="OLIGOPEPTIDE TRANSPORT SYSTEM PERMEASE PROTEIN APPC"/>
    <property type="match status" value="1"/>
</dbReference>
<keyword evidence="3" id="KW-1003">Cell membrane</keyword>
<dbReference type="InterPro" id="IPR050366">
    <property type="entry name" value="BP-dependent_transpt_permease"/>
</dbReference>
<sequence length="293" mass="31447">MSFAVSLRSPGQWGRFRVSTLARHARRHPLVLIGGGLLVILIALTLAAPLYAGDPLKMDPFVRLHPPSADYWLGTDNLGRDVFARTIYGARISLTVGLISALVAAFAGLLIGVIAGYIRSFDNIIMRVMDALMSIPTFLLAIALISLTGTGIGILIIAIAIPQIPSVTRLVRSVVLSVRERAYVEAAACGGARLPKILWRHILPSTLPPLMVQTAVVCADAIMTEAGLSFLGVGVPPEISSWGNMISSSRLYLAIAPFTIFAPGIFLAITVLAVNLFGDGLRDLFDPRAKRRR</sequence>
<keyword evidence="2 7" id="KW-0813">Transport</keyword>
<dbReference type="Proteomes" id="UP000238523">
    <property type="component" value="Plasmid pRLN3"/>
</dbReference>
<feature type="transmembrane region" description="Helical" evidence="7">
    <location>
        <begin position="92"/>
        <end position="118"/>
    </location>
</feature>
<feature type="domain" description="ABC transmembrane type-1" evidence="8">
    <location>
        <begin position="94"/>
        <end position="278"/>
    </location>
</feature>
<feature type="transmembrane region" description="Helical" evidence="7">
    <location>
        <begin position="30"/>
        <end position="52"/>
    </location>
</feature>
<keyword evidence="4 7" id="KW-0812">Transmembrane</keyword>
<evidence type="ECO:0000313" key="9">
    <source>
        <dbReference type="EMBL" id="AUW47449.1"/>
    </source>
</evidence>
<dbReference type="RefSeq" id="WP_105009868.1">
    <property type="nucleotide sequence ID" value="NZ_CP025015.1"/>
</dbReference>
<dbReference type="PROSITE" id="PS50928">
    <property type="entry name" value="ABC_TM1"/>
    <property type="match status" value="1"/>
</dbReference>
<comment type="similarity">
    <text evidence="7">Belongs to the binding-protein-dependent transport system permease family.</text>
</comment>
<evidence type="ECO:0000256" key="3">
    <source>
        <dbReference type="ARBA" id="ARBA00022475"/>
    </source>
</evidence>
<protein>
    <submittedName>
        <fullName evidence="9">Putative peptide ABC transporter permease protein y4tQ</fullName>
    </submittedName>
</protein>
<keyword evidence="6 7" id="KW-0472">Membrane</keyword>
<evidence type="ECO:0000256" key="7">
    <source>
        <dbReference type="RuleBase" id="RU363032"/>
    </source>
</evidence>
<evidence type="ECO:0000256" key="1">
    <source>
        <dbReference type="ARBA" id="ARBA00004651"/>
    </source>
</evidence>
<keyword evidence="5 7" id="KW-1133">Transmembrane helix</keyword>
<dbReference type="CDD" id="cd06261">
    <property type="entry name" value="TM_PBP2"/>
    <property type="match status" value="1"/>
</dbReference>
<evidence type="ECO:0000256" key="6">
    <source>
        <dbReference type="ARBA" id="ARBA00023136"/>
    </source>
</evidence>
<dbReference type="EMBL" id="CP025015">
    <property type="protein sequence ID" value="AUW47449.1"/>
    <property type="molecule type" value="Genomic_DNA"/>
</dbReference>
<evidence type="ECO:0000313" key="10">
    <source>
        <dbReference type="Proteomes" id="UP000238523"/>
    </source>
</evidence>
<proteinExistence type="inferred from homology"/>
<dbReference type="InterPro" id="IPR000515">
    <property type="entry name" value="MetI-like"/>
</dbReference>
<evidence type="ECO:0000259" key="8">
    <source>
        <dbReference type="PROSITE" id="PS50928"/>
    </source>
</evidence>
<feature type="transmembrane region" description="Helical" evidence="7">
    <location>
        <begin position="138"/>
        <end position="161"/>
    </location>
</feature>
<dbReference type="InterPro" id="IPR035906">
    <property type="entry name" value="MetI-like_sf"/>
</dbReference>
<name>A0A2K9ZGV5_RHILE</name>
<evidence type="ECO:0000256" key="2">
    <source>
        <dbReference type="ARBA" id="ARBA00022448"/>
    </source>
</evidence>
<reference evidence="9 10" key="1">
    <citation type="submission" date="2017-11" db="EMBL/GenBank/DDBJ databases">
        <title>Complete genome of Rhizobium leguminosarum Norway, an ineffective micro-symbiont.</title>
        <authorList>
            <person name="Hoffrichter A."/>
            <person name="Liang J."/>
            <person name="Brachmann A."/>
            <person name="Marin M."/>
        </authorList>
    </citation>
    <scope>NUCLEOTIDE SEQUENCE [LARGE SCALE GENOMIC DNA]</scope>
    <source>
        <strain evidence="9 10">Norway</strain>
        <plasmid evidence="10">Plasmid prln3</plasmid>
    </source>
</reference>
<dbReference type="AlphaFoldDB" id="A0A2K9ZGV5"/>
<evidence type="ECO:0000256" key="4">
    <source>
        <dbReference type="ARBA" id="ARBA00022692"/>
    </source>
</evidence>
<dbReference type="GO" id="GO:0005886">
    <property type="term" value="C:plasma membrane"/>
    <property type="evidence" value="ECO:0007669"/>
    <property type="project" value="UniProtKB-SubCell"/>
</dbReference>
<dbReference type="Pfam" id="PF00528">
    <property type="entry name" value="BPD_transp_1"/>
    <property type="match status" value="1"/>
</dbReference>
<feature type="transmembrane region" description="Helical" evidence="7">
    <location>
        <begin position="251"/>
        <end position="278"/>
    </location>
</feature>
<gene>
    <name evidence="9" type="ORF">CUJ84_pRLN3000324</name>
</gene>
<dbReference type="GO" id="GO:0055085">
    <property type="term" value="P:transmembrane transport"/>
    <property type="evidence" value="ECO:0007669"/>
    <property type="project" value="InterPro"/>
</dbReference>
<geneLocation type="plasmid" evidence="10">
    <name>prln3</name>
</geneLocation>